<reference evidence="1 2" key="1">
    <citation type="submission" date="2018-09" db="EMBL/GenBank/DDBJ databases">
        <title>Paracoccus onubensis nov. sp. a moderate halophilic bacterium isolated from Gruta de las Maravillas (Aracena, Spain).</title>
        <authorList>
            <person name="Jurado V."/>
            <person name="Gutierrez-Patricio S."/>
            <person name="Gonzalez-Pimentel J.L."/>
            <person name="Laiz L."/>
            <person name="Saiz-Jimenez C."/>
        </authorList>
    </citation>
    <scope>NUCLEOTIDE SEQUENCE [LARGE SCALE GENOMIC DNA]</scope>
    <source>
        <strain evidence="1 2">DSM 19484</strain>
    </source>
</reference>
<dbReference type="EMBL" id="QZEV01000002">
    <property type="protein sequence ID" value="RJL07314.1"/>
    <property type="molecule type" value="Genomic_DNA"/>
</dbReference>
<gene>
    <name evidence="1" type="ORF">D3P06_00820</name>
</gene>
<name>A0A419A2H6_9RHOB</name>
<protein>
    <submittedName>
        <fullName evidence="1">Uncharacterized protein</fullName>
    </submittedName>
</protein>
<evidence type="ECO:0000313" key="2">
    <source>
        <dbReference type="Proteomes" id="UP000285530"/>
    </source>
</evidence>
<keyword evidence="2" id="KW-1185">Reference proteome</keyword>
<evidence type="ECO:0000313" key="1">
    <source>
        <dbReference type="EMBL" id="RJL07314.1"/>
    </source>
</evidence>
<comment type="caution">
    <text evidence="1">The sequence shown here is derived from an EMBL/GenBank/DDBJ whole genome shotgun (WGS) entry which is preliminary data.</text>
</comment>
<organism evidence="1 2">
    <name type="scientific">Paracoccus aestuarii</name>
    <dbReference type="NCBI Taxonomy" id="453842"/>
    <lineage>
        <taxon>Bacteria</taxon>
        <taxon>Pseudomonadati</taxon>
        <taxon>Pseudomonadota</taxon>
        <taxon>Alphaproteobacteria</taxon>
        <taxon>Rhodobacterales</taxon>
        <taxon>Paracoccaceae</taxon>
        <taxon>Paracoccus</taxon>
    </lineage>
</organism>
<proteinExistence type="predicted"/>
<dbReference type="Proteomes" id="UP000285530">
    <property type="component" value="Unassembled WGS sequence"/>
</dbReference>
<sequence>MPISTTTMVAQVVSGLAKASRFPLLVSCLGDLEFGGGLAHGGYSIEQMAILTRTTCLEEAIVHAETRIEDDAIADLPEDASGFVAKLIVIQDDEKCLALAGKVHARSVSWCPPVISDGEARLVVQKASGIRAGAAFEAGRNNQIAAHRLRFRASVLEGRLVDPFWRATAHAAVLLAA</sequence>
<dbReference type="AlphaFoldDB" id="A0A419A2H6"/>
<accession>A0A419A2H6</accession>